<dbReference type="RefSeq" id="WP_000032304.1">
    <property type="nucleotide sequence ID" value="NC_003028.3"/>
</dbReference>
<dbReference type="eggNOG" id="COG1476">
    <property type="taxonomic scope" value="Bacteria"/>
</dbReference>
<organism evidence="2 3">
    <name type="scientific">Streptococcus pneumoniae serotype 4 (strain ATCC BAA-334 / TIGR4)</name>
    <dbReference type="NCBI Taxonomy" id="170187"/>
    <lineage>
        <taxon>Bacteria</taxon>
        <taxon>Bacillati</taxon>
        <taxon>Bacillota</taxon>
        <taxon>Bacilli</taxon>
        <taxon>Lactobacillales</taxon>
        <taxon>Streptococcaceae</taxon>
        <taxon>Streptococcus</taxon>
    </lineage>
</organism>
<dbReference type="AlphaFoldDB" id="A0A0H2UQ71"/>
<dbReference type="Proteomes" id="UP000000585">
    <property type="component" value="Chromosome"/>
</dbReference>
<protein>
    <submittedName>
        <fullName evidence="2">Transcriptional regulator</fullName>
    </submittedName>
</protein>
<dbReference type="BioCyc" id="SPNE170187:G1FZB-1155-MONOMER"/>
<name>A0A0H2UQ71_STRPN</name>
<dbReference type="InterPro" id="IPR010982">
    <property type="entry name" value="Lambda_DNA-bd_dom_sf"/>
</dbReference>
<dbReference type="EMBL" id="AE005672">
    <property type="protein sequence ID" value="AAK75241.1"/>
    <property type="molecule type" value="Genomic_DNA"/>
</dbReference>
<dbReference type="EnsemblBacteria" id="AAK75241">
    <property type="protein sequence ID" value="AAK75241"/>
    <property type="gene ID" value="SP_1131"/>
</dbReference>
<evidence type="ECO:0000313" key="2">
    <source>
        <dbReference type="EMBL" id="AAK75241.1"/>
    </source>
</evidence>
<reference evidence="2 3" key="1">
    <citation type="journal article" date="2001" name="Science">
        <title>Complete genome sequence of a virulent isolate of Streptococcus pneumoniae.</title>
        <authorList>
            <person name="Tettelin H."/>
            <person name="Nelson K.E."/>
            <person name="Paulsen I.T."/>
            <person name="Eisen J.A."/>
            <person name="Read T.D."/>
            <person name="Peterson S."/>
            <person name="Heidelberg J."/>
            <person name="DeBoy R.T."/>
            <person name="Haft D.H."/>
            <person name="Dodson R.J."/>
            <person name="Durkin A.S."/>
            <person name="Gwinn M."/>
            <person name="Kolonay J.F."/>
            <person name="Nelson W.C."/>
            <person name="Peterson J.D."/>
            <person name="Umayam L.A."/>
            <person name="White O."/>
            <person name="Salzberg S.L."/>
            <person name="Lewis M.R."/>
            <person name="Radune D."/>
            <person name="Holtzapple E."/>
            <person name="Khouri H."/>
            <person name="Wolf A.M."/>
            <person name="Utterback T.R."/>
            <person name="Hansen C.L."/>
            <person name="McDonald L.A."/>
            <person name="Feldblyum T.V."/>
            <person name="Angiuoli S."/>
            <person name="Dickinson T."/>
            <person name="Hickey E.K."/>
            <person name="Holt I.E."/>
            <person name="Loftus B.J."/>
            <person name="Yang F."/>
            <person name="Smith H.O."/>
            <person name="Venter J.C."/>
            <person name="Dougherty B.A."/>
            <person name="Morrison D.A."/>
            <person name="Hollingshead S.K."/>
            <person name="Fraser C.M."/>
        </authorList>
    </citation>
    <scope>NUCLEOTIDE SEQUENCE [LARGE SCALE GENOMIC DNA]</scope>
    <source>
        <strain evidence="3">ATCC BAA-334 / TIGR4</strain>
    </source>
</reference>
<sequence length="117" mass="13647">MSKENKMRGYRNMLGLTQEKLGKKLGISKQSYYNKESGKTQFSDKEKLKIKNLLIPLFPDITIEDIFFKQKYAKVKSAKNGIKAKIKAVYRRPNQRTRLRKNNKTQAKARRVVLLGI</sequence>
<dbReference type="PhylomeDB" id="A0A0H2UQ71"/>
<evidence type="ECO:0000313" key="3">
    <source>
        <dbReference type="Proteomes" id="UP000000585"/>
    </source>
</evidence>
<proteinExistence type="predicted"/>
<accession>A0A0H2UQ71</accession>
<evidence type="ECO:0000259" key="1">
    <source>
        <dbReference type="PROSITE" id="PS50943"/>
    </source>
</evidence>
<dbReference type="Pfam" id="PF01381">
    <property type="entry name" value="HTH_3"/>
    <property type="match status" value="1"/>
</dbReference>
<gene>
    <name evidence="2" type="ordered locus">SP_1131</name>
</gene>
<dbReference type="Gene3D" id="1.10.260.40">
    <property type="entry name" value="lambda repressor-like DNA-binding domains"/>
    <property type="match status" value="1"/>
</dbReference>
<dbReference type="CDD" id="cd00093">
    <property type="entry name" value="HTH_XRE"/>
    <property type="match status" value="1"/>
</dbReference>
<dbReference type="PROSITE" id="PS50943">
    <property type="entry name" value="HTH_CROC1"/>
    <property type="match status" value="1"/>
</dbReference>
<dbReference type="SUPFAM" id="SSF47413">
    <property type="entry name" value="lambda repressor-like DNA-binding domains"/>
    <property type="match status" value="1"/>
</dbReference>
<keyword evidence="3" id="KW-1185">Reference proteome</keyword>
<dbReference type="KEGG" id="spn:SP_1131"/>
<dbReference type="GO" id="GO:0003677">
    <property type="term" value="F:DNA binding"/>
    <property type="evidence" value="ECO:0007669"/>
    <property type="project" value="InterPro"/>
</dbReference>
<dbReference type="InterPro" id="IPR001387">
    <property type="entry name" value="Cro/C1-type_HTH"/>
</dbReference>
<dbReference type="PaxDb" id="170187-SP_1131"/>
<feature type="domain" description="HTH cro/C1-type" evidence="1">
    <location>
        <begin position="7"/>
        <end position="61"/>
    </location>
</feature>